<dbReference type="InterPro" id="IPR038607">
    <property type="entry name" value="PhoD-like_sf"/>
</dbReference>
<dbReference type="Pfam" id="PF16655">
    <property type="entry name" value="PhoD_N"/>
    <property type="match status" value="1"/>
</dbReference>
<dbReference type="PANTHER" id="PTHR43606">
    <property type="entry name" value="PHOSPHATASE, PUTATIVE (AFU_ORTHOLOGUE AFUA_6G08710)-RELATED"/>
    <property type="match status" value="1"/>
</dbReference>
<gene>
    <name evidence="4" type="ORF">ACFQKB_23365</name>
</gene>
<evidence type="ECO:0000313" key="4">
    <source>
        <dbReference type="EMBL" id="MFC6882715.1"/>
    </source>
</evidence>
<organism evidence="4 5">
    <name type="scientific">Actinomadura yumaensis</name>
    <dbReference type="NCBI Taxonomy" id="111807"/>
    <lineage>
        <taxon>Bacteria</taxon>
        <taxon>Bacillati</taxon>
        <taxon>Actinomycetota</taxon>
        <taxon>Actinomycetes</taxon>
        <taxon>Streptosporangiales</taxon>
        <taxon>Thermomonosporaceae</taxon>
        <taxon>Actinomadura</taxon>
    </lineage>
</organism>
<proteinExistence type="predicted"/>
<dbReference type="InterPro" id="IPR032093">
    <property type="entry name" value="PhoD_N"/>
</dbReference>
<keyword evidence="5" id="KW-1185">Reference proteome</keyword>
<feature type="compositionally biased region" description="Low complexity" evidence="1">
    <location>
        <begin position="532"/>
        <end position="546"/>
    </location>
</feature>
<dbReference type="RefSeq" id="WP_160822301.1">
    <property type="nucleotide sequence ID" value="NZ_JBHSXS010000014.1"/>
</dbReference>
<name>A0ABW2CN70_9ACTN</name>
<evidence type="ECO:0000259" key="3">
    <source>
        <dbReference type="Pfam" id="PF16655"/>
    </source>
</evidence>
<reference evidence="5" key="1">
    <citation type="journal article" date="2019" name="Int. J. Syst. Evol. Microbiol.">
        <title>The Global Catalogue of Microorganisms (GCM) 10K type strain sequencing project: providing services to taxonomists for standard genome sequencing and annotation.</title>
        <authorList>
            <consortium name="The Broad Institute Genomics Platform"/>
            <consortium name="The Broad Institute Genome Sequencing Center for Infectious Disease"/>
            <person name="Wu L."/>
            <person name="Ma J."/>
        </authorList>
    </citation>
    <scope>NUCLEOTIDE SEQUENCE [LARGE SCALE GENOMIC DNA]</scope>
    <source>
        <strain evidence="5">JCM 3369</strain>
    </source>
</reference>
<feature type="domain" description="PhoD-like phosphatase metallophosphatase" evidence="2">
    <location>
        <begin position="164"/>
        <end position="494"/>
    </location>
</feature>
<dbReference type="InterPro" id="IPR018946">
    <property type="entry name" value="PhoD-like_MPP"/>
</dbReference>
<protein>
    <submittedName>
        <fullName evidence="4">Alkaline phosphatase D family protein</fullName>
    </submittedName>
</protein>
<dbReference type="SUPFAM" id="SSF56300">
    <property type="entry name" value="Metallo-dependent phosphatases"/>
    <property type="match status" value="1"/>
</dbReference>
<dbReference type="EMBL" id="JBHSXS010000014">
    <property type="protein sequence ID" value="MFC6882715.1"/>
    <property type="molecule type" value="Genomic_DNA"/>
</dbReference>
<comment type="caution">
    <text evidence="4">The sequence shown here is derived from an EMBL/GenBank/DDBJ whole genome shotgun (WGS) entry which is preliminary data.</text>
</comment>
<evidence type="ECO:0000256" key="1">
    <source>
        <dbReference type="SAM" id="MobiDB-lite"/>
    </source>
</evidence>
<dbReference type="InterPro" id="IPR006311">
    <property type="entry name" value="TAT_signal"/>
</dbReference>
<dbReference type="CDD" id="cd07389">
    <property type="entry name" value="MPP_PhoD"/>
    <property type="match status" value="1"/>
</dbReference>
<evidence type="ECO:0000313" key="5">
    <source>
        <dbReference type="Proteomes" id="UP001596380"/>
    </source>
</evidence>
<dbReference type="Proteomes" id="UP001596380">
    <property type="component" value="Unassembled WGS sequence"/>
</dbReference>
<dbReference type="Gene3D" id="2.60.40.380">
    <property type="entry name" value="Purple acid phosphatase-like, N-terminal"/>
    <property type="match status" value="1"/>
</dbReference>
<dbReference type="InterPro" id="IPR052900">
    <property type="entry name" value="Phospholipid_Metab_Enz"/>
</dbReference>
<feature type="domain" description="Phospholipase D N-terminal" evidence="3">
    <location>
        <begin position="56"/>
        <end position="151"/>
    </location>
</feature>
<dbReference type="Gene3D" id="3.60.21.70">
    <property type="entry name" value="PhoD-like phosphatase"/>
    <property type="match status" value="1"/>
</dbReference>
<dbReference type="PROSITE" id="PS51318">
    <property type="entry name" value="TAT"/>
    <property type="match status" value="1"/>
</dbReference>
<dbReference type="InterPro" id="IPR029052">
    <property type="entry name" value="Metallo-depent_PP-like"/>
</dbReference>
<dbReference type="PANTHER" id="PTHR43606:SF2">
    <property type="entry name" value="ALKALINE PHOSPHATASE FAMILY PROTEIN (AFU_ORTHOLOGUE AFUA_5G03860)"/>
    <property type="match status" value="1"/>
</dbReference>
<feature type="region of interest" description="Disordered" evidence="1">
    <location>
        <begin position="526"/>
        <end position="553"/>
    </location>
</feature>
<dbReference type="Pfam" id="PF09423">
    <property type="entry name" value="PhoD"/>
    <property type="match status" value="1"/>
</dbReference>
<sequence length="553" mass="60703">MSGKHSPVARRRFLAGAGAVTAGGLAGPVLLDPATGARAGVRTTAGGAPPPGVFTLGVASGEPAPDGFVLWTRLAPRPVAGGGMPKRDVQVAWEVADDARFRRRRARGVATARPGLGHSVHVEVRGLAPDREYFYRFRAGRQVSPAGRARTAPAAGARVDGLRFAFASCQSWQDGYYSVYDHLADEDVAFVAFLGDYIYESRPSSAGVRRHEGTGEPYTLEQYRNRYGQYRGDAQLQAAHAAFPWIVTLDDHEVDNNWAGLIPQDPADQSAKAFRARRKAAFQAYYEHMPLRRSSLPRGLDMRLYRRLRFGGLAALHVLDTRQYRGDQPFSEEEANDPKRTITGAAQERWLARGLTGSGARWNVLANQVMVAQSDEKPGPERGFGDWDQWDGYRAQRRRLMELFGSGRVANPVVVTGDRHATWVSELRADFDDPASRVVGAEFVGTSVTSGGDSDQAAFHRRWDPLQAENPHWRYFDGRRGYFVCDLTSERMVSRLRVVDTVRRAEGTTARTAAEFVVEAGRPGVTVASQDPARPAVKHAPVPAAPDNDKPLA</sequence>
<accession>A0ABW2CN70</accession>
<evidence type="ECO:0000259" key="2">
    <source>
        <dbReference type="Pfam" id="PF09423"/>
    </source>
</evidence>